<proteinExistence type="predicted"/>
<keyword evidence="2" id="KW-0813">Transport</keyword>
<feature type="transmembrane region" description="Helical" evidence="6">
    <location>
        <begin position="428"/>
        <end position="444"/>
    </location>
</feature>
<name>A0A9N9QPX7_9CUCU</name>
<dbReference type="PROSITE" id="PS50850">
    <property type="entry name" value="MFS"/>
    <property type="match status" value="1"/>
</dbReference>
<dbReference type="EMBL" id="OU892281">
    <property type="protein sequence ID" value="CAG9768972.1"/>
    <property type="molecule type" value="Genomic_DNA"/>
</dbReference>
<feature type="transmembrane region" description="Helical" evidence="6">
    <location>
        <begin position="92"/>
        <end position="113"/>
    </location>
</feature>
<evidence type="ECO:0000256" key="4">
    <source>
        <dbReference type="ARBA" id="ARBA00022989"/>
    </source>
</evidence>
<reference evidence="8" key="1">
    <citation type="submission" date="2022-01" db="EMBL/GenBank/DDBJ databases">
        <authorList>
            <person name="King R."/>
        </authorList>
    </citation>
    <scope>NUCLEOTIDE SEQUENCE</scope>
</reference>
<keyword evidence="9" id="KW-1185">Reference proteome</keyword>
<dbReference type="PANTHER" id="PTHR23506">
    <property type="entry name" value="GH10249P"/>
    <property type="match status" value="1"/>
</dbReference>
<keyword evidence="4 6" id="KW-1133">Transmembrane helix</keyword>
<feature type="transmembrane region" description="Helical" evidence="6">
    <location>
        <begin position="333"/>
        <end position="352"/>
    </location>
</feature>
<organism evidence="8 9">
    <name type="scientific">Ceutorhynchus assimilis</name>
    <name type="common">cabbage seed weevil</name>
    <dbReference type="NCBI Taxonomy" id="467358"/>
    <lineage>
        <taxon>Eukaryota</taxon>
        <taxon>Metazoa</taxon>
        <taxon>Ecdysozoa</taxon>
        <taxon>Arthropoda</taxon>
        <taxon>Hexapoda</taxon>
        <taxon>Insecta</taxon>
        <taxon>Pterygota</taxon>
        <taxon>Neoptera</taxon>
        <taxon>Endopterygota</taxon>
        <taxon>Coleoptera</taxon>
        <taxon>Polyphaga</taxon>
        <taxon>Cucujiformia</taxon>
        <taxon>Curculionidae</taxon>
        <taxon>Ceutorhynchinae</taxon>
        <taxon>Ceutorhynchus</taxon>
    </lineage>
</organism>
<dbReference type="GO" id="GO:0016020">
    <property type="term" value="C:membrane"/>
    <property type="evidence" value="ECO:0007669"/>
    <property type="project" value="UniProtKB-SubCell"/>
</dbReference>
<keyword evidence="3 6" id="KW-0812">Transmembrane</keyword>
<evidence type="ECO:0000313" key="8">
    <source>
        <dbReference type="EMBL" id="CAG9768972.1"/>
    </source>
</evidence>
<dbReference type="InterPro" id="IPR050930">
    <property type="entry name" value="MFS_Vesicular_Transporter"/>
</dbReference>
<accession>A0A9N9QPX7</accession>
<feature type="transmembrane region" description="Helical" evidence="6">
    <location>
        <begin position="222"/>
        <end position="245"/>
    </location>
</feature>
<gene>
    <name evidence="8" type="ORF">CEUTPL_LOCUS9489</name>
</gene>
<evidence type="ECO:0000256" key="5">
    <source>
        <dbReference type="ARBA" id="ARBA00023136"/>
    </source>
</evidence>
<dbReference type="OrthoDB" id="446368at2759"/>
<protein>
    <recommendedName>
        <fullName evidence="7">Major facilitator superfamily (MFS) profile domain-containing protein</fullName>
    </recommendedName>
</protein>
<comment type="subcellular location">
    <subcellularLocation>
        <location evidence="1">Membrane</location>
        <topology evidence="1">Multi-pass membrane protein</topology>
    </subcellularLocation>
</comment>
<dbReference type="SUPFAM" id="SSF103473">
    <property type="entry name" value="MFS general substrate transporter"/>
    <property type="match status" value="1"/>
</dbReference>
<feature type="transmembrane region" description="Helical" evidence="6">
    <location>
        <begin position="181"/>
        <end position="210"/>
    </location>
</feature>
<feature type="transmembrane region" description="Helical" evidence="6">
    <location>
        <begin position="464"/>
        <end position="486"/>
    </location>
</feature>
<dbReference type="InterPro" id="IPR036259">
    <property type="entry name" value="MFS_trans_sf"/>
</dbReference>
<dbReference type="Gene3D" id="1.20.1250.20">
    <property type="entry name" value="MFS general substrate transporter like domains"/>
    <property type="match status" value="2"/>
</dbReference>
<feature type="transmembrane region" description="Helical" evidence="6">
    <location>
        <begin position="364"/>
        <end position="384"/>
    </location>
</feature>
<evidence type="ECO:0000256" key="1">
    <source>
        <dbReference type="ARBA" id="ARBA00004141"/>
    </source>
</evidence>
<dbReference type="Proteomes" id="UP001152799">
    <property type="component" value="Chromosome 5"/>
</dbReference>
<dbReference type="Pfam" id="PF07690">
    <property type="entry name" value="MFS_1"/>
    <property type="match status" value="1"/>
</dbReference>
<dbReference type="GO" id="GO:0022857">
    <property type="term" value="F:transmembrane transporter activity"/>
    <property type="evidence" value="ECO:0007669"/>
    <property type="project" value="InterPro"/>
</dbReference>
<evidence type="ECO:0000256" key="3">
    <source>
        <dbReference type="ARBA" id="ARBA00022692"/>
    </source>
</evidence>
<feature type="transmembrane region" description="Helical" evidence="6">
    <location>
        <begin position="251"/>
        <end position="270"/>
    </location>
</feature>
<dbReference type="PANTHER" id="PTHR23506:SF28">
    <property type="entry name" value="MFS-TYPE TRANSPORTER SLC18B1-LIKE PROTEIN"/>
    <property type="match status" value="1"/>
</dbReference>
<sequence length="575" mass="62905">MATNEALPFKSDAVSEDIQASIQSSIAFSSDSTDNSGPQTYKKYHRSKSLPHIADEYTAGEIRRIKERLLRTNSHVQPSAIKSFTRIQKMTLAMLALVDFFCFCSMSIMAPFFPKEAAEKGLSNTLSGFVFSFYALVMFVSSPIFGKILPRFGAKLVFLFGMFMAGACNLLFGLLEYVTDFTLFTTLCLVIRGFEALGSSAFSTASYVFVVNTFPNNIGSVIGILETFVGLGMSTGPVLGGFLYSLGGFDLPFFVLGVAMIAIVPLNMWLLPKVEDFDNVSNKKTTVFKLIRVPAVFITGMVVVIVSSTWAFLDPTLEPHLRQFDLTPEKIGLIFLLFSGLYGISSPAWGWLADKVNNHWSMMVAGLFLSTIGLLLLGPCPFIPGIQSSLWLNLVALSILGISVALALMPTFQGVLNSAIHGGCSDSMATYSVVAGIWSSMYSLGEVVGPALGGFLLQYYGFPLSSTVMAAGTFFMGIITFFFFLFKSTWHDSEFGTDSGISESWRNIESDDDSSESTPLLLSQVGSNHRAYTEDKVQYYEQSRKQENEFGEFNYGQITDIRGTVSITAKGACEV</sequence>
<evidence type="ECO:0000256" key="6">
    <source>
        <dbReference type="SAM" id="Phobius"/>
    </source>
</evidence>
<feature type="transmembrane region" description="Helical" evidence="6">
    <location>
        <begin position="290"/>
        <end position="313"/>
    </location>
</feature>
<evidence type="ECO:0000313" key="9">
    <source>
        <dbReference type="Proteomes" id="UP001152799"/>
    </source>
</evidence>
<dbReference type="InterPro" id="IPR011701">
    <property type="entry name" value="MFS"/>
</dbReference>
<keyword evidence="5 6" id="KW-0472">Membrane</keyword>
<evidence type="ECO:0000256" key="2">
    <source>
        <dbReference type="ARBA" id="ARBA00022448"/>
    </source>
</evidence>
<feature type="transmembrane region" description="Helical" evidence="6">
    <location>
        <begin position="157"/>
        <end position="175"/>
    </location>
</feature>
<feature type="domain" description="Major facilitator superfamily (MFS) profile" evidence="7">
    <location>
        <begin position="91"/>
        <end position="489"/>
    </location>
</feature>
<evidence type="ECO:0000259" key="7">
    <source>
        <dbReference type="PROSITE" id="PS50850"/>
    </source>
</evidence>
<feature type="transmembrane region" description="Helical" evidence="6">
    <location>
        <begin position="125"/>
        <end position="145"/>
    </location>
</feature>
<dbReference type="InterPro" id="IPR020846">
    <property type="entry name" value="MFS_dom"/>
</dbReference>
<dbReference type="AlphaFoldDB" id="A0A9N9QPX7"/>
<feature type="transmembrane region" description="Helical" evidence="6">
    <location>
        <begin position="390"/>
        <end position="416"/>
    </location>
</feature>